<proteinExistence type="predicted"/>
<gene>
    <name evidence="1" type="ORF">KUDE01_010048</name>
</gene>
<protein>
    <submittedName>
        <fullName evidence="1">Bifunctional protein GlmU</fullName>
    </submittedName>
</protein>
<name>A0AAD9BVP8_DISEL</name>
<organism evidence="1 2">
    <name type="scientific">Dissostichus eleginoides</name>
    <name type="common">Patagonian toothfish</name>
    <name type="synonym">Dissostichus amissus</name>
    <dbReference type="NCBI Taxonomy" id="100907"/>
    <lineage>
        <taxon>Eukaryota</taxon>
        <taxon>Metazoa</taxon>
        <taxon>Chordata</taxon>
        <taxon>Craniata</taxon>
        <taxon>Vertebrata</taxon>
        <taxon>Euteleostomi</taxon>
        <taxon>Actinopterygii</taxon>
        <taxon>Neopterygii</taxon>
        <taxon>Teleostei</taxon>
        <taxon>Neoteleostei</taxon>
        <taxon>Acanthomorphata</taxon>
        <taxon>Eupercaria</taxon>
        <taxon>Perciformes</taxon>
        <taxon>Notothenioidei</taxon>
        <taxon>Nototheniidae</taxon>
        <taxon>Dissostichus</taxon>
    </lineage>
</organism>
<sequence>MFERLHEQRWAVSAALSDRTITKLNDARTPELTDQNGQVIEDILPALQSLKCATTALCSDVCISLEHPVSNSLLTRHLMSIPGESRVVCEFKEAVATSLRERIIPESDDTSANAGKKPVFIASGLDPRNKHLRHVALTHRSEIVENV</sequence>
<evidence type="ECO:0000313" key="2">
    <source>
        <dbReference type="Proteomes" id="UP001228049"/>
    </source>
</evidence>
<keyword evidence="2" id="KW-1185">Reference proteome</keyword>
<comment type="caution">
    <text evidence="1">The sequence shown here is derived from an EMBL/GenBank/DDBJ whole genome shotgun (WGS) entry which is preliminary data.</text>
</comment>
<reference evidence="1" key="1">
    <citation type="submission" date="2023-04" db="EMBL/GenBank/DDBJ databases">
        <title>Chromosome-level genome of Chaenocephalus aceratus.</title>
        <authorList>
            <person name="Park H."/>
        </authorList>
    </citation>
    <scope>NUCLEOTIDE SEQUENCE</scope>
    <source>
        <strain evidence="1">DE</strain>
        <tissue evidence="1">Muscle</tissue>
    </source>
</reference>
<accession>A0AAD9BVP8</accession>
<dbReference type="AlphaFoldDB" id="A0AAD9BVP8"/>
<dbReference type="Proteomes" id="UP001228049">
    <property type="component" value="Unassembled WGS sequence"/>
</dbReference>
<evidence type="ECO:0000313" key="1">
    <source>
        <dbReference type="EMBL" id="KAK1891220.1"/>
    </source>
</evidence>
<dbReference type="EMBL" id="JASDAP010000015">
    <property type="protein sequence ID" value="KAK1891220.1"/>
    <property type="molecule type" value="Genomic_DNA"/>
</dbReference>